<evidence type="ECO:0000313" key="2">
    <source>
        <dbReference type="Proteomes" id="UP000259879"/>
    </source>
</evidence>
<proteinExistence type="predicted"/>
<organism evidence="1 2">
    <name type="scientific">Gordonia phage NatB6</name>
    <dbReference type="NCBI Taxonomy" id="2250322"/>
    <lineage>
        <taxon>Viruses</taxon>
        <taxon>Duplodnaviria</taxon>
        <taxon>Heunggongvirae</taxon>
        <taxon>Uroviricota</taxon>
        <taxon>Caudoviricetes</taxon>
        <taxon>Zierdtviridae</taxon>
        <taxon>Emilbogenvirinae</taxon>
        <taxon>Foxborovirus</taxon>
        <taxon>Foxborovirus NatB6</taxon>
    </lineage>
</organism>
<dbReference type="KEGG" id="vg:65114668"/>
<dbReference type="GeneID" id="65114668"/>
<keyword evidence="2" id="KW-1185">Reference proteome</keyword>
<evidence type="ECO:0000313" key="1">
    <source>
        <dbReference type="EMBL" id="AXH50326.1"/>
    </source>
</evidence>
<gene>
    <name evidence="1" type="primary">46</name>
    <name evidence="1" type="ORF">SEA_NATB6_46</name>
</gene>
<dbReference type="EMBL" id="MH536824">
    <property type="protein sequence ID" value="AXH50326.1"/>
    <property type="molecule type" value="Genomic_DNA"/>
</dbReference>
<name>A0A345L4X4_9CAUD</name>
<sequence length="113" mass="11725">MPSTNADKLEIADYIASRVNKITPHSGDPGTTGANRIGTLEAALTWPAAAMNGAVARAVSNPAAVVIPANTTVSHYGVWNGSTFRRGYPMQNPITTGPSPVSVDLTAEVNYTA</sequence>
<dbReference type="Proteomes" id="UP000259879">
    <property type="component" value="Segment"/>
</dbReference>
<reference evidence="1 2" key="1">
    <citation type="submission" date="2018-06" db="EMBL/GenBank/DDBJ databases">
        <authorList>
            <person name="Burkert N.A."/>
            <person name="Costello E."/>
            <person name="Grana D.J."/>
            <person name="Pejavara N.C."/>
            <person name="Picknally G.M."/>
            <person name="Christen E.M."/>
            <person name="Williams K.C."/>
            <person name="Merlino C.O."/>
            <person name="McCann M.P."/>
            <person name="Lee-Soety J.Y."/>
            <person name="Washington J.M."/>
            <person name="Garlena R.A."/>
            <person name="Russell D.A."/>
            <person name="Pope W.H."/>
            <person name="Jacobs-Sera D."/>
            <person name="Hendrix R.W."/>
            <person name="Hatfull G.F."/>
        </authorList>
    </citation>
    <scope>NUCLEOTIDE SEQUENCE [LARGE SCALE GENOMIC DNA]</scope>
</reference>
<accession>A0A345L4X4</accession>
<protein>
    <submittedName>
        <fullName evidence="1">Uncharacterized protein</fullName>
    </submittedName>
</protein>
<dbReference type="RefSeq" id="YP_010097007.1">
    <property type="nucleotide sequence ID" value="NC_055755.1"/>
</dbReference>